<dbReference type="Proteomes" id="UP001152888">
    <property type="component" value="Unassembled WGS sequence"/>
</dbReference>
<comment type="caution">
    <text evidence="1">The sequence shown here is derived from an EMBL/GenBank/DDBJ whole genome shotgun (WGS) entry which is preliminary data.</text>
</comment>
<organism evidence="1 2">
    <name type="scientific">Acanthoscelides obtectus</name>
    <name type="common">Bean weevil</name>
    <name type="synonym">Bruchus obtectus</name>
    <dbReference type="NCBI Taxonomy" id="200917"/>
    <lineage>
        <taxon>Eukaryota</taxon>
        <taxon>Metazoa</taxon>
        <taxon>Ecdysozoa</taxon>
        <taxon>Arthropoda</taxon>
        <taxon>Hexapoda</taxon>
        <taxon>Insecta</taxon>
        <taxon>Pterygota</taxon>
        <taxon>Neoptera</taxon>
        <taxon>Endopterygota</taxon>
        <taxon>Coleoptera</taxon>
        <taxon>Polyphaga</taxon>
        <taxon>Cucujiformia</taxon>
        <taxon>Chrysomeloidea</taxon>
        <taxon>Chrysomelidae</taxon>
        <taxon>Bruchinae</taxon>
        <taxon>Bruchini</taxon>
        <taxon>Acanthoscelides</taxon>
    </lineage>
</organism>
<evidence type="ECO:0000313" key="2">
    <source>
        <dbReference type="Proteomes" id="UP001152888"/>
    </source>
</evidence>
<reference evidence="1" key="1">
    <citation type="submission" date="2022-03" db="EMBL/GenBank/DDBJ databases">
        <authorList>
            <person name="Sayadi A."/>
        </authorList>
    </citation>
    <scope>NUCLEOTIDE SEQUENCE</scope>
</reference>
<protein>
    <submittedName>
        <fullName evidence="1">Uncharacterized protein</fullName>
    </submittedName>
</protein>
<gene>
    <name evidence="1" type="ORF">ACAOBT_LOCUS17645</name>
</gene>
<evidence type="ECO:0000313" key="1">
    <source>
        <dbReference type="EMBL" id="CAH1987060.1"/>
    </source>
</evidence>
<name>A0A9P0PI30_ACAOB</name>
<dbReference type="EMBL" id="CAKOFQ010007009">
    <property type="protein sequence ID" value="CAH1987060.1"/>
    <property type="molecule type" value="Genomic_DNA"/>
</dbReference>
<proteinExistence type="predicted"/>
<accession>A0A9P0PI30</accession>
<dbReference type="AlphaFoldDB" id="A0A9P0PI30"/>
<keyword evidence="2" id="KW-1185">Reference proteome</keyword>
<sequence length="68" mass="7379">MVTCLPSMLPMQLGNPHLFSNSSAHFFHIFSVGSGKYICSVCLHIASQTSVTIALTVVKPTRKLCPMV</sequence>